<proteinExistence type="predicted"/>
<accession>A0ABR4G022</accession>
<evidence type="ECO:0000313" key="3">
    <source>
        <dbReference type="Proteomes" id="UP001610563"/>
    </source>
</evidence>
<dbReference type="Proteomes" id="UP001610563">
    <property type="component" value="Unassembled WGS sequence"/>
</dbReference>
<reference evidence="2 3" key="1">
    <citation type="submission" date="2024-07" db="EMBL/GenBank/DDBJ databases">
        <title>Section-level genome sequencing and comparative genomics of Aspergillus sections Usti and Cavernicolus.</title>
        <authorList>
            <consortium name="Lawrence Berkeley National Laboratory"/>
            <person name="Nybo J.L."/>
            <person name="Vesth T.C."/>
            <person name="Theobald S."/>
            <person name="Frisvad J.C."/>
            <person name="Larsen T.O."/>
            <person name="Kjaerboelling I."/>
            <person name="Rothschild-Mancinelli K."/>
            <person name="Lyhne E.K."/>
            <person name="Kogle M.E."/>
            <person name="Barry K."/>
            <person name="Clum A."/>
            <person name="Na H."/>
            <person name="Ledsgaard L."/>
            <person name="Lin J."/>
            <person name="Lipzen A."/>
            <person name="Kuo A."/>
            <person name="Riley R."/>
            <person name="Mondo S."/>
            <person name="Labutti K."/>
            <person name="Haridas S."/>
            <person name="Pangalinan J."/>
            <person name="Salamov A.A."/>
            <person name="Simmons B.A."/>
            <person name="Magnuson J.K."/>
            <person name="Chen J."/>
            <person name="Drula E."/>
            <person name="Henrissat B."/>
            <person name="Wiebenga A."/>
            <person name="Lubbers R.J."/>
            <person name="Gomes A.C."/>
            <person name="Makela M.R."/>
            <person name="Stajich J."/>
            <person name="Grigoriev I.V."/>
            <person name="Mortensen U.H."/>
            <person name="De Vries R.P."/>
            <person name="Baker S.E."/>
            <person name="Andersen M.R."/>
        </authorList>
    </citation>
    <scope>NUCLEOTIDE SEQUENCE [LARGE SCALE GENOMIC DNA]</scope>
    <source>
        <strain evidence="2 3">CBS 209.92</strain>
    </source>
</reference>
<evidence type="ECO:0000313" key="2">
    <source>
        <dbReference type="EMBL" id="KAL2788518.1"/>
    </source>
</evidence>
<keyword evidence="1" id="KW-0732">Signal</keyword>
<dbReference type="SUPFAM" id="SSF55486">
    <property type="entry name" value="Metalloproteases ('zincins'), catalytic domain"/>
    <property type="match status" value="1"/>
</dbReference>
<feature type="signal peptide" evidence="1">
    <location>
        <begin position="1"/>
        <end position="23"/>
    </location>
</feature>
<feature type="chain" id="PRO_5046577809" description="Ricin B lectin" evidence="1">
    <location>
        <begin position="24"/>
        <end position="180"/>
    </location>
</feature>
<evidence type="ECO:0008006" key="4">
    <source>
        <dbReference type="Google" id="ProtNLM"/>
    </source>
</evidence>
<organism evidence="2 3">
    <name type="scientific">Aspergillus keveii</name>
    <dbReference type="NCBI Taxonomy" id="714993"/>
    <lineage>
        <taxon>Eukaryota</taxon>
        <taxon>Fungi</taxon>
        <taxon>Dikarya</taxon>
        <taxon>Ascomycota</taxon>
        <taxon>Pezizomycotina</taxon>
        <taxon>Eurotiomycetes</taxon>
        <taxon>Eurotiomycetidae</taxon>
        <taxon>Eurotiales</taxon>
        <taxon>Aspergillaceae</taxon>
        <taxon>Aspergillus</taxon>
        <taxon>Aspergillus subgen. Nidulantes</taxon>
    </lineage>
</organism>
<dbReference type="EMBL" id="JBFTWV010000078">
    <property type="protein sequence ID" value="KAL2788518.1"/>
    <property type="molecule type" value="Genomic_DNA"/>
</dbReference>
<sequence>MQIHHLLTTLLPLLLTLTPTTTALITWTLAQSSSPTPEESTAYALITSAMTAAASRHTRLGAASKSIYVSYVPGVPTAEANYDGTIRFGSNTAYMNERTALHEISHTLGIGQTGAFDDRCARNDWPLATALLRSWDGEGAVINCGGGHIWPYGFNYDSEWSETNADRHVLLVNAMIEDGM</sequence>
<evidence type="ECO:0000256" key="1">
    <source>
        <dbReference type="SAM" id="SignalP"/>
    </source>
</evidence>
<keyword evidence="3" id="KW-1185">Reference proteome</keyword>
<comment type="caution">
    <text evidence="2">The sequence shown here is derived from an EMBL/GenBank/DDBJ whole genome shotgun (WGS) entry which is preliminary data.</text>
</comment>
<name>A0ABR4G022_9EURO</name>
<protein>
    <recommendedName>
        <fullName evidence="4">Ricin B lectin</fullName>
    </recommendedName>
</protein>
<gene>
    <name evidence="2" type="ORF">BJX66DRAFT_340191</name>
</gene>